<evidence type="ECO:0000313" key="2">
    <source>
        <dbReference type="Proteomes" id="UP001150581"/>
    </source>
</evidence>
<accession>A0ACC1IR29</accession>
<comment type="caution">
    <text evidence="1">The sequence shown here is derived from an EMBL/GenBank/DDBJ whole genome shotgun (WGS) entry which is preliminary data.</text>
</comment>
<proteinExistence type="predicted"/>
<name>A0ACC1IR29_9FUNG</name>
<dbReference type="Proteomes" id="UP001150581">
    <property type="component" value="Unassembled WGS sequence"/>
</dbReference>
<sequence length="455" mass="51888">MTELGAILVGMYPGRDNQIDQLLSLLGKPADPSPPCIFIYGPSATGKTSLTQTLFQHYDITGKHHAYINSIECFNSRLLFERTLNAWMGHQPSAENRFGNYVKCDNLVDFINYIRELLPHGEKHFMVVDQAERLRDRGAMLLTSLMRLSELTGRDVSVVLISNVIWDKFRPRHGGASDPVSVFFPYYEKNQILDILVKDCPPEEPQSFFLTFVDAIYEVFRRNCVDLNELRHLVAMLYPKFVQPVFEKQATRAEFPRLFKLCQPYFTAASDRLYLREISTSEWQKNSTVASVKNNPEDVAMSIYQMADSDNGLDLPHYTKFLLISAYLASYNPARLDVQYFAKGKDPKKSRKKKAVTNGENALGGHNRQQLMGPKLFAIERMLAIFYSIVAEPVKSAVDVQIQIASLVTLRLLTKTSAGDRLDGIRCKCNVSLDTIRTISRSVRFEIDRYLYDFA</sequence>
<evidence type="ECO:0000313" key="1">
    <source>
        <dbReference type="EMBL" id="KAJ1899257.1"/>
    </source>
</evidence>
<dbReference type="EMBL" id="JANBPG010000168">
    <property type="protein sequence ID" value="KAJ1899257.1"/>
    <property type="molecule type" value="Genomic_DNA"/>
</dbReference>
<keyword evidence="2" id="KW-1185">Reference proteome</keyword>
<organism evidence="1 2">
    <name type="scientific">Kickxella alabastrina</name>
    <dbReference type="NCBI Taxonomy" id="61397"/>
    <lineage>
        <taxon>Eukaryota</taxon>
        <taxon>Fungi</taxon>
        <taxon>Fungi incertae sedis</taxon>
        <taxon>Zoopagomycota</taxon>
        <taxon>Kickxellomycotina</taxon>
        <taxon>Kickxellomycetes</taxon>
        <taxon>Kickxellales</taxon>
        <taxon>Kickxellaceae</taxon>
        <taxon>Kickxella</taxon>
    </lineage>
</organism>
<gene>
    <name evidence="1" type="ORF">LPJ66_002230</name>
</gene>
<protein>
    <submittedName>
        <fullName evidence="1">Uncharacterized protein</fullName>
    </submittedName>
</protein>
<reference evidence="1" key="1">
    <citation type="submission" date="2022-07" db="EMBL/GenBank/DDBJ databases">
        <title>Phylogenomic reconstructions and comparative analyses of Kickxellomycotina fungi.</title>
        <authorList>
            <person name="Reynolds N.K."/>
            <person name="Stajich J.E."/>
            <person name="Barry K."/>
            <person name="Grigoriev I.V."/>
            <person name="Crous P."/>
            <person name="Smith M.E."/>
        </authorList>
    </citation>
    <scope>NUCLEOTIDE SEQUENCE</scope>
    <source>
        <strain evidence="1">Benny 63K</strain>
    </source>
</reference>